<dbReference type="InterPro" id="IPR013762">
    <property type="entry name" value="Integrase-like_cat_sf"/>
</dbReference>
<feature type="compositionally biased region" description="Pro residues" evidence="2">
    <location>
        <begin position="94"/>
        <end position="112"/>
    </location>
</feature>
<dbReference type="GO" id="GO:0015074">
    <property type="term" value="P:DNA integration"/>
    <property type="evidence" value="ECO:0007669"/>
    <property type="project" value="InterPro"/>
</dbReference>
<dbReference type="GO" id="GO:0003677">
    <property type="term" value="F:DNA binding"/>
    <property type="evidence" value="ECO:0007669"/>
    <property type="project" value="InterPro"/>
</dbReference>
<dbReference type="RefSeq" id="WP_328795919.1">
    <property type="nucleotide sequence ID" value="NZ_JACGWZ010000001.1"/>
</dbReference>
<comment type="caution">
    <text evidence="3">The sequence shown here is derived from an EMBL/GenBank/DDBJ whole genome shotgun (WGS) entry which is preliminary data.</text>
</comment>
<reference evidence="3 4" key="1">
    <citation type="submission" date="2020-07" db="EMBL/GenBank/DDBJ databases">
        <title>Sequencing the genomes of 1000 actinobacteria strains.</title>
        <authorList>
            <person name="Klenk H.-P."/>
        </authorList>
    </citation>
    <scope>NUCLEOTIDE SEQUENCE [LARGE SCALE GENOMIC DNA]</scope>
    <source>
        <strain evidence="3 4">DSM 45975</strain>
    </source>
</reference>
<name>A0A839DXA9_9PSEU</name>
<keyword evidence="4" id="KW-1185">Reference proteome</keyword>
<proteinExistence type="predicted"/>
<dbReference type="SUPFAM" id="SSF56349">
    <property type="entry name" value="DNA breaking-rejoining enzymes"/>
    <property type="match status" value="1"/>
</dbReference>
<keyword evidence="1" id="KW-0233">DNA recombination</keyword>
<accession>A0A839DXA9</accession>
<dbReference type="Proteomes" id="UP000569329">
    <property type="component" value="Unassembled WGS sequence"/>
</dbReference>
<protein>
    <recommendedName>
        <fullName evidence="5">Phage integrase family protein</fullName>
    </recommendedName>
</protein>
<dbReference type="Gene3D" id="1.10.443.10">
    <property type="entry name" value="Intergrase catalytic core"/>
    <property type="match status" value="1"/>
</dbReference>
<feature type="region of interest" description="Disordered" evidence="2">
    <location>
        <begin position="86"/>
        <end position="124"/>
    </location>
</feature>
<dbReference type="InterPro" id="IPR011010">
    <property type="entry name" value="DNA_brk_join_enz"/>
</dbReference>
<evidence type="ECO:0000256" key="2">
    <source>
        <dbReference type="SAM" id="MobiDB-lite"/>
    </source>
</evidence>
<feature type="region of interest" description="Disordered" evidence="2">
    <location>
        <begin position="1"/>
        <end position="21"/>
    </location>
</feature>
<organism evidence="3 4">
    <name type="scientific">Halosaccharopolyspora lacisalsi</name>
    <dbReference type="NCBI Taxonomy" id="1000566"/>
    <lineage>
        <taxon>Bacteria</taxon>
        <taxon>Bacillati</taxon>
        <taxon>Actinomycetota</taxon>
        <taxon>Actinomycetes</taxon>
        <taxon>Pseudonocardiales</taxon>
        <taxon>Pseudonocardiaceae</taxon>
        <taxon>Halosaccharopolyspora</taxon>
    </lineage>
</organism>
<sequence length="177" mass="18959">MLMRHLQAHADQRGAAASGGPLLRYRSGEPITRRRYDPLWHRLGQHLPWVATQQISTHWLRHTTLTWVERHCGYAVARAYAGHTHTTGGVTAAPPAPTSAPPSPKSPQPSTPSPEKTTHWPHSSCPLAGRTVPSRAGFASAPSLAKLTLESSSLKIAMLTVSAQVPGSFDEAIGGSV</sequence>
<dbReference type="EMBL" id="JACGWZ010000001">
    <property type="protein sequence ID" value="MBA8823851.1"/>
    <property type="molecule type" value="Genomic_DNA"/>
</dbReference>
<evidence type="ECO:0000313" key="3">
    <source>
        <dbReference type="EMBL" id="MBA8823851.1"/>
    </source>
</evidence>
<dbReference type="GO" id="GO:0006310">
    <property type="term" value="P:DNA recombination"/>
    <property type="evidence" value="ECO:0007669"/>
    <property type="project" value="UniProtKB-KW"/>
</dbReference>
<evidence type="ECO:0000256" key="1">
    <source>
        <dbReference type="ARBA" id="ARBA00023172"/>
    </source>
</evidence>
<gene>
    <name evidence="3" type="ORF">FHX42_001180</name>
</gene>
<evidence type="ECO:0008006" key="5">
    <source>
        <dbReference type="Google" id="ProtNLM"/>
    </source>
</evidence>
<dbReference type="AlphaFoldDB" id="A0A839DXA9"/>
<evidence type="ECO:0000313" key="4">
    <source>
        <dbReference type="Proteomes" id="UP000569329"/>
    </source>
</evidence>